<comment type="caution">
    <text evidence="1">The sequence shown here is derived from an EMBL/GenBank/DDBJ whole genome shotgun (WGS) entry which is preliminary data.</text>
</comment>
<dbReference type="AlphaFoldDB" id="A0A9W7WW69"/>
<protein>
    <submittedName>
        <fullName evidence="1">Uncharacterized protein</fullName>
    </submittedName>
</protein>
<proteinExistence type="predicted"/>
<evidence type="ECO:0000313" key="1">
    <source>
        <dbReference type="EMBL" id="KAI7809790.1"/>
    </source>
</evidence>
<name>A0A9W7WW69_TRIRA</name>
<gene>
    <name evidence="1" type="ORF">IRJ41_018109</name>
</gene>
<keyword evidence="2" id="KW-1185">Reference proteome</keyword>
<reference evidence="1" key="1">
    <citation type="submission" date="2021-02" db="EMBL/GenBank/DDBJ databases">
        <title>Comparative genomics reveals that relaxation of natural selection precedes convergent phenotypic evolution of cavefish.</title>
        <authorList>
            <person name="Peng Z."/>
        </authorList>
    </citation>
    <scope>NUCLEOTIDE SEQUENCE</scope>
    <source>
        <tissue evidence="1">Muscle</tissue>
    </source>
</reference>
<sequence length="101" mass="11072">MPPSFQFHAPPACRPSRGCIICSEMLSGDSFRELLRVCRLNNINRTKSAVASDSASFGWFHWVSGVVEMLFPMSLCCVSSACIRGEGVSPMMKAVSRSCYS</sequence>
<accession>A0A9W7WW69</accession>
<organism evidence="1 2">
    <name type="scientific">Triplophysa rosa</name>
    <name type="common">Cave loach</name>
    <dbReference type="NCBI Taxonomy" id="992332"/>
    <lineage>
        <taxon>Eukaryota</taxon>
        <taxon>Metazoa</taxon>
        <taxon>Chordata</taxon>
        <taxon>Craniata</taxon>
        <taxon>Vertebrata</taxon>
        <taxon>Euteleostomi</taxon>
        <taxon>Actinopterygii</taxon>
        <taxon>Neopterygii</taxon>
        <taxon>Teleostei</taxon>
        <taxon>Ostariophysi</taxon>
        <taxon>Cypriniformes</taxon>
        <taxon>Nemacheilidae</taxon>
        <taxon>Triplophysa</taxon>
    </lineage>
</organism>
<dbReference type="Proteomes" id="UP001059041">
    <property type="component" value="Linkage Group LG5"/>
</dbReference>
<dbReference type="EMBL" id="JAFHDT010000005">
    <property type="protein sequence ID" value="KAI7809790.1"/>
    <property type="molecule type" value="Genomic_DNA"/>
</dbReference>
<evidence type="ECO:0000313" key="2">
    <source>
        <dbReference type="Proteomes" id="UP001059041"/>
    </source>
</evidence>